<dbReference type="InterPro" id="IPR019734">
    <property type="entry name" value="TPR_rpt"/>
</dbReference>
<keyword evidence="4" id="KW-1185">Reference proteome</keyword>
<keyword evidence="2" id="KW-1133">Transmembrane helix</keyword>
<protein>
    <recommendedName>
        <fullName evidence="5">Tetratricopeptide repeat protein</fullName>
    </recommendedName>
</protein>
<keyword evidence="2" id="KW-0472">Membrane</keyword>
<reference evidence="3 4" key="1">
    <citation type="submission" date="2018-01" db="EMBL/GenBank/DDBJ databases">
        <title>Whole genome sequencing of Histamine producing bacteria.</title>
        <authorList>
            <person name="Butler K."/>
        </authorList>
    </citation>
    <scope>NUCLEOTIDE SEQUENCE [LARGE SCALE GENOMIC DNA]</scope>
    <source>
        <strain evidence="3 4">DSM 100436</strain>
    </source>
</reference>
<accession>A0A2T3N9S1</accession>
<feature type="transmembrane region" description="Helical" evidence="2">
    <location>
        <begin position="46"/>
        <end position="65"/>
    </location>
</feature>
<organism evidence="3 4">
    <name type="scientific">Photobacterium sanctipauli</name>
    <dbReference type="NCBI Taxonomy" id="1342794"/>
    <lineage>
        <taxon>Bacteria</taxon>
        <taxon>Pseudomonadati</taxon>
        <taxon>Pseudomonadota</taxon>
        <taxon>Gammaproteobacteria</taxon>
        <taxon>Vibrionales</taxon>
        <taxon>Vibrionaceae</taxon>
        <taxon>Photobacterium</taxon>
    </lineage>
</organism>
<proteinExistence type="predicted"/>
<comment type="caution">
    <text evidence="3">The sequence shown here is derived from an EMBL/GenBank/DDBJ whole genome shotgun (WGS) entry which is preliminary data.</text>
</comment>
<dbReference type="EMBL" id="PYMA01000028">
    <property type="protein sequence ID" value="PSW10224.1"/>
    <property type="molecule type" value="Genomic_DNA"/>
</dbReference>
<sequence>MGMAITAVSELNNKLNALSQQQRATKAAALKPAPIKPIAKSTSLRWVGLACAGFVLSGVVGWWLGSGTNTQPKEAQPAAERTVAPNVETLAAANIPKPAPQTLEPEAKIEQSPVQPAPVKLAKVTPVEPVSEPETSQPVAVEADNKPAQTKAPAVVVAKKEEKPVVATPQKTVVKPASSPKPVKTVVAKAPPAKQPQIMTVEPAGSANEEPEDNQAPPEGLVIETVELNAEQLAQVEYKKAQKALDDGDTIKAIRYLESAVQYQPSWVTARKKLSALYYGRGENRRALATLQQGLAYDSGQPEIRLTMAKLFVNESQPQAALNILATLPEEVDTRYLAMRGALAQQLKNNELATSSYQLLVRDEPYDGRWWMGLAIALERSDAVDKAEQAYQQALSMGRISQQSQQFIQQRLAVLASREG</sequence>
<gene>
    <name evidence="3" type="ORF">C9I98_25295</name>
</gene>
<dbReference type="SUPFAM" id="SSF48452">
    <property type="entry name" value="TPR-like"/>
    <property type="match status" value="1"/>
</dbReference>
<evidence type="ECO:0000256" key="2">
    <source>
        <dbReference type="SAM" id="Phobius"/>
    </source>
</evidence>
<dbReference type="SMART" id="SM00028">
    <property type="entry name" value="TPR"/>
    <property type="match status" value="3"/>
</dbReference>
<feature type="region of interest" description="Disordered" evidence="1">
    <location>
        <begin position="126"/>
        <end position="147"/>
    </location>
</feature>
<evidence type="ECO:0000313" key="3">
    <source>
        <dbReference type="EMBL" id="PSW10224.1"/>
    </source>
</evidence>
<dbReference type="InterPro" id="IPR011990">
    <property type="entry name" value="TPR-like_helical_dom_sf"/>
</dbReference>
<dbReference type="Pfam" id="PF14559">
    <property type="entry name" value="TPR_19"/>
    <property type="match status" value="1"/>
</dbReference>
<dbReference type="Proteomes" id="UP000241771">
    <property type="component" value="Unassembled WGS sequence"/>
</dbReference>
<evidence type="ECO:0000313" key="4">
    <source>
        <dbReference type="Proteomes" id="UP000241771"/>
    </source>
</evidence>
<name>A0A2T3N9S1_9GAMM</name>
<dbReference type="Gene3D" id="1.25.40.10">
    <property type="entry name" value="Tetratricopeptide repeat domain"/>
    <property type="match status" value="2"/>
</dbReference>
<evidence type="ECO:0000256" key="1">
    <source>
        <dbReference type="SAM" id="MobiDB-lite"/>
    </source>
</evidence>
<dbReference type="AlphaFoldDB" id="A0A2T3N9S1"/>
<keyword evidence="2" id="KW-0812">Transmembrane</keyword>
<evidence type="ECO:0008006" key="5">
    <source>
        <dbReference type="Google" id="ProtNLM"/>
    </source>
</evidence>